<dbReference type="EMBL" id="JABCSC020000001">
    <property type="protein sequence ID" value="NSL54487.1"/>
    <property type="molecule type" value="Genomic_DNA"/>
</dbReference>
<evidence type="ECO:0000259" key="6">
    <source>
        <dbReference type="Pfam" id="PF03958"/>
    </source>
</evidence>
<dbReference type="InterPro" id="IPR004846">
    <property type="entry name" value="T2SS/T3SS_dom"/>
</dbReference>
<evidence type="ECO:0000256" key="1">
    <source>
        <dbReference type="RuleBase" id="RU004003"/>
    </source>
</evidence>
<protein>
    <recommendedName>
        <fullName evidence="9">NolW-like domain-containing protein</fullName>
    </recommendedName>
</protein>
<organism evidence="7 8">
    <name type="scientific">Uliginosibacterium aquaticum</name>
    <dbReference type="NCBI Taxonomy" id="2731212"/>
    <lineage>
        <taxon>Bacteria</taxon>
        <taxon>Pseudomonadati</taxon>
        <taxon>Pseudomonadota</taxon>
        <taxon>Betaproteobacteria</taxon>
        <taxon>Rhodocyclales</taxon>
        <taxon>Zoogloeaceae</taxon>
        <taxon>Uliginosibacterium</taxon>
    </lineage>
</organism>
<keyword evidence="2" id="KW-0813">Transport</keyword>
<feature type="signal peptide" evidence="4">
    <location>
        <begin position="1"/>
        <end position="19"/>
    </location>
</feature>
<dbReference type="InterPro" id="IPR005644">
    <property type="entry name" value="NolW-like"/>
</dbReference>
<feature type="domain" description="Type II/III secretion system secretin-like" evidence="5">
    <location>
        <begin position="135"/>
        <end position="238"/>
    </location>
</feature>
<feature type="compositionally biased region" description="Polar residues" evidence="3">
    <location>
        <begin position="231"/>
        <end position="241"/>
    </location>
</feature>
<comment type="subcellular location">
    <subcellularLocation>
        <location evidence="2">Cell outer membrane</location>
    </subcellularLocation>
</comment>
<dbReference type="Pfam" id="PF00263">
    <property type="entry name" value="Secretin"/>
    <property type="match status" value="1"/>
</dbReference>
<gene>
    <name evidence="7" type="ORF">HJ583_005590</name>
</gene>
<keyword evidence="8" id="KW-1185">Reference proteome</keyword>
<dbReference type="RefSeq" id="WP_170020980.1">
    <property type="nucleotide sequence ID" value="NZ_JABCSC020000001.1"/>
</dbReference>
<proteinExistence type="inferred from homology"/>
<comment type="caution">
    <text evidence="7">The sequence shown here is derived from an EMBL/GenBank/DDBJ whole genome shotgun (WGS) entry which is preliminary data.</text>
</comment>
<comment type="similarity">
    <text evidence="1">Belongs to the bacterial secretin family.</text>
</comment>
<keyword evidence="4" id="KW-0732">Signal</keyword>
<accession>A0ABX2IEF0</accession>
<evidence type="ECO:0000256" key="2">
    <source>
        <dbReference type="RuleBase" id="RU004004"/>
    </source>
</evidence>
<name>A0ABX2IEF0_9RHOO</name>
<feature type="chain" id="PRO_5047505305" description="NolW-like domain-containing protein" evidence="4">
    <location>
        <begin position="20"/>
        <end position="264"/>
    </location>
</feature>
<reference evidence="7 8" key="1">
    <citation type="submission" date="2020-06" db="EMBL/GenBank/DDBJ databases">
        <title>Draft genome of Uliginosibacterium sp. IMCC34675.</title>
        <authorList>
            <person name="Song J."/>
        </authorList>
    </citation>
    <scope>NUCLEOTIDE SEQUENCE [LARGE SCALE GENOMIC DNA]</scope>
    <source>
        <strain evidence="7 8">IMCC34675</strain>
    </source>
</reference>
<evidence type="ECO:0000313" key="7">
    <source>
        <dbReference type="EMBL" id="NSL54487.1"/>
    </source>
</evidence>
<feature type="domain" description="NolW-like" evidence="6">
    <location>
        <begin position="24"/>
        <end position="81"/>
    </location>
</feature>
<evidence type="ECO:0008006" key="9">
    <source>
        <dbReference type="Google" id="ProtNLM"/>
    </source>
</evidence>
<evidence type="ECO:0000259" key="5">
    <source>
        <dbReference type="Pfam" id="PF00263"/>
    </source>
</evidence>
<dbReference type="Pfam" id="PF03958">
    <property type="entry name" value="Secretin_N"/>
    <property type="match status" value="1"/>
</dbReference>
<evidence type="ECO:0000256" key="3">
    <source>
        <dbReference type="SAM" id="MobiDB-lite"/>
    </source>
</evidence>
<feature type="region of interest" description="Disordered" evidence="3">
    <location>
        <begin position="229"/>
        <end position="250"/>
    </location>
</feature>
<evidence type="ECO:0000313" key="8">
    <source>
        <dbReference type="Proteomes" id="UP000778523"/>
    </source>
</evidence>
<sequence length="264" mass="27992">MLRLILALLCCAFALPLAAQQQMEIIALRHRLPEQVLPTLQPLLEPGGSLSAMSGKLIVRTTPANLAQLRRALEAIDTPVRRLLISVRQGGSQSREETYVGADGRVVIRNGEVGGAVRAGAEVGSRDRRENIVSQVQTVEDGEAFIQLGQSVPQPVTQVVQGPGGTTVTRTTQYVSAGSGFAARPRLAGDNVTVSIAPQSQRISGGGRVSGSGLTTTVSGKLGQWIPLGGINQQSETSGHGLTSYERGRSETSSEYWIRVESLD</sequence>
<evidence type="ECO:0000256" key="4">
    <source>
        <dbReference type="SAM" id="SignalP"/>
    </source>
</evidence>
<dbReference type="Proteomes" id="UP000778523">
    <property type="component" value="Unassembled WGS sequence"/>
</dbReference>